<dbReference type="GO" id="GO:0000976">
    <property type="term" value="F:transcription cis-regulatory region binding"/>
    <property type="evidence" value="ECO:0007669"/>
    <property type="project" value="TreeGrafter"/>
</dbReference>
<keyword evidence="2" id="KW-0805">Transcription regulation</keyword>
<dbReference type="EMBL" id="WSFO01000008">
    <property type="protein sequence ID" value="KAE9628796.1"/>
    <property type="molecule type" value="Genomic_DNA"/>
</dbReference>
<evidence type="ECO:0000256" key="1">
    <source>
        <dbReference type="ARBA" id="ARBA00009437"/>
    </source>
</evidence>
<name>A0A6A4R9M4_9RHOB</name>
<dbReference type="PANTHER" id="PTHR30126:SF94">
    <property type="entry name" value="LYSR FAMILY TRANSCRIPTIONAL REGULATOR"/>
    <property type="match status" value="1"/>
</dbReference>
<proteinExistence type="inferred from homology"/>
<dbReference type="Gene3D" id="3.40.190.290">
    <property type="match status" value="1"/>
</dbReference>
<dbReference type="Gene3D" id="1.10.10.10">
    <property type="entry name" value="Winged helix-like DNA-binding domain superfamily/Winged helix DNA-binding domain"/>
    <property type="match status" value="1"/>
</dbReference>
<evidence type="ECO:0000259" key="5">
    <source>
        <dbReference type="PROSITE" id="PS50931"/>
    </source>
</evidence>
<dbReference type="PANTHER" id="PTHR30126">
    <property type="entry name" value="HTH-TYPE TRANSCRIPTIONAL REGULATOR"/>
    <property type="match status" value="1"/>
</dbReference>
<dbReference type="InterPro" id="IPR036388">
    <property type="entry name" value="WH-like_DNA-bd_sf"/>
</dbReference>
<evidence type="ECO:0000256" key="3">
    <source>
        <dbReference type="ARBA" id="ARBA00023125"/>
    </source>
</evidence>
<dbReference type="PROSITE" id="PS50931">
    <property type="entry name" value="HTH_LYSR"/>
    <property type="match status" value="1"/>
</dbReference>
<dbReference type="InterPro" id="IPR005119">
    <property type="entry name" value="LysR_subst-bd"/>
</dbReference>
<evidence type="ECO:0000256" key="4">
    <source>
        <dbReference type="ARBA" id="ARBA00023163"/>
    </source>
</evidence>
<dbReference type="GO" id="GO:0003700">
    <property type="term" value="F:DNA-binding transcription factor activity"/>
    <property type="evidence" value="ECO:0007669"/>
    <property type="project" value="InterPro"/>
</dbReference>
<organism evidence="6 7">
    <name type="scientific">Parasedimentitalea maritima</name>
    <dbReference type="NCBI Taxonomy" id="2578117"/>
    <lineage>
        <taxon>Bacteria</taxon>
        <taxon>Pseudomonadati</taxon>
        <taxon>Pseudomonadota</taxon>
        <taxon>Alphaproteobacteria</taxon>
        <taxon>Rhodobacterales</taxon>
        <taxon>Paracoccaceae</taxon>
        <taxon>Parasedimentitalea</taxon>
    </lineage>
</organism>
<dbReference type="InterPro" id="IPR036390">
    <property type="entry name" value="WH_DNA-bd_sf"/>
</dbReference>
<evidence type="ECO:0000313" key="6">
    <source>
        <dbReference type="EMBL" id="KAE9628796.1"/>
    </source>
</evidence>
<keyword evidence="3" id="KW-0238">DNA-binding</keyword>
<dbReference type="Proteomes" id="UP000441586">
    <property type="component" value="Unassembled WGS sequence"/>
</dbReference>
<gene>
    <name evidence="6" type="ORF">GP644_13585</name>
</gene>
<dbReference type="SUPFAM" id="SSF46785">
    <property type="entry name" value="Winged helix' DNA-binding domain"/>
    <property type="match status" value="1"/>
</dbReference>
<keyword evidence="4" id="KW-0804">Transcription</keyword>
<accession>A0A6A4R9M4</accession>
<dbReference type="AlphaFoldDB" id="A0A6A4R9M4"/>
<reference evidence="6 7" key="1">
    <citation type="submission" date="2019-12" db="EMBL/GenBank/DDBJ databases">
        <authorList>
            <person name="Zhang Y.-J."/>
        </authorList>
    </citation>
    <scope>NUCLEOTIDE SEQUENCE [LARGE SCALE GENOMIC DNA]</scope>
    <source>
        <strain evidence="6 7">H18S-6</strain>
    </source>
</reference>
<sequence>MNLRFLRTVVAVSQYPTFVAAGEAMGLSHSAVSVHIKTLEDELQITLVDRKKRPPVLTDRGIALVEHAQKIFEIVDDIKSLTHEETLIGSITMGVVPSTLVNLVPPAIASLRAAHPKLHIKIKTGLSADLAQQVRNRDLDMAVVTEPDRPLANLRAQVICTEPLQLLAPKSAQNMTEKELFANYQFIWFNRQTWAGQQIERHILDRKIHVESAMEVSALEAVESLVRHGIGISVVPQQMCAPKDRPDLTVRDFGSQDLARKLIMLDRNNNPRRRLSDALFDAFQNVISSGADAQNAITDEPKI</sequence>
<dbReference type="Pfam" id="PF00126">
    <property type="entry name" value="HTH_1"/>
    <property type="match status" value="1"/>
</dbReference>
<feature type="domain" description="HTH lysR-type" evidence="5">
    <location>
        <begin position="1"/>
        <end position="58"/>
    </location>
</feature>
<dbReference type="SUPFAM" id="SSF53850">
    <property type="entry name" value="Periplasmic binding protein-like II"/>
    <property type="match status" value="1"/>
</dbReference>
<comment type="caution">
    <text evidence="6">The sequence shown here is derived from an EMBL/GenBank/DDBJ whole genome shotgun (WGS) entry which is preliminary data.</text>
</comment>
<evidence type="ECO:0000313" key="7">
    <source>
        <dbReference type="Proteomes" id="UP000441586"/>
    </source>
</evidence>
<dbReference type="Pfam" id="PF03466">
    <property type="entry name" value="LysR_substrate"/>
    <property type="match status" value="1"/>
</dbReference>
<evidence type="ECO:0000256" key="2">
    <source>
        <dbReference type="ARBA" id="ARBA00023015"/>
    </source>
</evidence>
<dbReference type="InterPro" id="IPR000847">
    <property type="entry name" value="LysR_HTH_N"/>
</dbReference>
<dbReference type="RefSeq" id="WP_158980034.1">
    <property type="nucleotide sequence ID" value="NZ_WSFO01000008.1"/>
</dbReference>
<protein>
    <submittedName>
        <fullName evidence="6">LysR family transcriptional regulator</fullName>
    </submittedName>
</protein>
<comment type="similarity">
    <text evidence="1">Belongs to the LysR transcriptional regulatory family.</text>
</comment>